<gene>
    <name evidence="1" type="ORF">KME65_04025</name>
</gene>
<proteinExistence type="predicted"/>
<name>A0A944M6I5_9GAMM</name>
<protein>
    <submittedName>
        <fullName evidence="1">DUF1501 domain-containing protein</fullName>
    </submittedName>
</protein>
<sequence length="480" mass="53064">MKRRDFLKTSIGASTLLSLGNYVLGPNKAAAAVTIDFQKTLINVMLPGGADLRFLLVPEPGSAYAAKFWQARSDIYRFNAQNQTKYRTYADVWTNLYLPTQDAAGNTFGIHKNAAWLKQQFDLGNVAIVANVIGSDNRRHDHSQLIVNSGDIKTSQYIYDRDGWGGRLAHAIDTANTVSVTRDISVFCKGIDPTNRNQRVIHANDTRNFGLSNGNGNPNSKSSSLARALRGYYEAKRRQVANKPAAWPYHKFLQHEESLREFGDTYNARLESVSPLRPDSLQALFTAGSGNTLNSRDFGLQCANIYDAFLGADLFQMRIASMEYPGWDTHNHEMSRFETNIIDLFGAGKGLDTLTQALDPLGVNNQLIYTFNTDFGRQLKANGDFGTDHGCGNYMILLGRGINGGVYGEMFPASEITGMTGQTRYDQLGADIEGLTSFDQILSRVCDWIDPGSGFQVFPTAMQDFSMIEAGVNLDSIFLV</sequence>
<reference evidence="1 2" key="1">
    <citation type="submission" date="2021-05" db="EMBL/GenBank/DDBJ databases">
        <title>Genetic and Functional Diversity in Clade A Lucinid endosymbionts from the Bahamas.</title>
        <authorList>
            <person name="Giani N.M."/>
            <person name="Engel A.S."/>
            <person name="Campbell B.J."/>
        </authorList>
    </citation>
    <scope>NUCLEOTIDE SEQUENCE [LARGE SCALE GENOMIC DNA]</scope>
    <source>
        <strain evidence="1">LUC16012Gg_MoonRockCtena</strain>
    </source>
</reference>
<evidence type="ECO:0000313" key="2">
    <source>
        <dbReference type="Proteomes" id="UP000770889"/>
    </source>
</evidence>
<dbReference type="EMBL" id="JAHHGM010000003">
    <property type="protein sequence ID" value="MBT2988109.1"/>
    <property type="molecule type" value="Genomic_DNA"/>
</dbReference>
<organism evidence="1 2">
    <name type="scientific">Candidatus Thiodiazotropha taylori</name>
    <dbReference type="NCBI Taxonomy" id="2792791"/>
    <lineage>
        <taxon>Bacteria</taxon>
        <taxon>Pseudomonadati</taxon>
        <taxon>Pseudomonadota</taxon>
        <taxon>Gammaproteobacteria</taxon>
        <taxon>Chromatiales</taxon>
        <taxon>Sedimenticolaceae</taxon>
        <taxon>Candidatus Thiodiazotropha</taxon>
    </lineage>
</organism>
<evidence type="ECO:0000313" key="1">
    <source>
        <dbReference type="EMBL" id="MBT2988109.1"/>
    </source>
</evidence>
<dbReference type="InterPro" id="IPR006311">
    <property type="entry name" value="TAT_signal"/>
</dbReference>
<dbReference type="PROSITE" id="PS51318">
    <property type="entry name" value="TAT"/>
    <property type="match status" value="1"/>
</dbReference>
<dbReference type="Pfam" id="PF07394">
    <property type="entry name" value="DUF1501"/>
    <property type="match status" value="1"/>
</dbReference>
<accession>A0A944M6I5</accession>
<dbReference type="InterPro" id="IPR010869">
    <property type="entry name" value="DUF1501"/>
</dbReference>
<dbReference type="AlphaFoldDB" id="A0A944M6I5"/>
<comment type="caution">
    <text evidence="1">The sequence shown here is derived from an EMBL/GenBank/DDBJ whole genome shotgun (WGS) entry which is preliminary data.</text>
</comment>
<dbReference type="Proteomes" id="UP000770889">
    <property type="component" value="Unassembled WGS sequence"/>
</dbReference>